<accession>S7ZNL5</accession>
<evidence type="ECO:0000313" key="2">
    <source>
        <dbReference type="EMBL" id="EPS31949.1"/>
    </source>
</evidence>
<protein>
    <submittedName>
        <fullName evidence="2">Uncharacterized protein</fullName>
    </submittedName>
</protein>
<feature type="compositionally biased region" description="Basic residues" evidence="1">
    <location>
        <begin position="81"/>
        <end position="90"/>
    </location>
</feature>
<name>S7ZNL5_PENO1</name>
<dbReference type="Proteomes" id="UP000019376">
    <property type="component" value="Unassembled WGS sequence"/>
</dbReference>
<gene>
    <name evidence="2" type="ORF">PDE_06908</name>
</gene>
<proteinExistence type="predicted"/>
<reference evidence="2 3" key="1">
    <citation type="journal article" date="2013" name="PLoS ONE">
        <title>Genomic and secretomic analyses reveal unique features of the lignocellulolytic enzyme system of Penicillium decumbens.</title>
        <authorList>
            <person name="Liu G."/>
            <person name="Zhang L."/>
            <person name="Wei X."/>
            <person name="Zou G."/>
            <person name="Qin Y."/>
            <person name="Ma L."/>
            <person name="Li J."/>
            <person name="Zheng H."/>
            <person name="Wang S."/>
            <person name="Wang C."/>
            <person name="Xun L."/>
            <person name="Zhao G.-P."/>
            <person name="Zhou Z."/>
            <person name="Qu Y."/>
        </authorList>
    </citation>
    <scope>NUCLEOTIDE SEQUENCE [LARGE SCALE GENOMIC DNA]</scope>
    <source>
        <strain evidence="3">114-2 / CGMCC 5302</strain>
    </source>
</reference>
<dbReference type="HOGENOM" id="CLU_2441567_0_0_1"/>
<feature type="compositionally biased region" description="Basic and acidic residues" evidence="1">
    <location>
        <begin position="57"/>
        <end position="67"/>
    </location>
</feature>
<evidence type="ECO:0000256" key="1">
    <source>
        <dbReference type="SAM" id="MobiDB-lite"/>
    </source>
</evidence>
<organism evidence="2 3">
    <name type="scientific">Penicillium oxalicum (strain 114-2 / CGMCC 5302)</name>
    <name type="common">Penicillium decumbens</name>
    <dbReference type="NCBI Taxonomy" id="933388"/>
    <lineage>
        <taxon>Eukaryota</taxon>
        <taxon>Fungi</taxon>
        <taxon>Dikarya</taxon>
        <taxon>Ascomycota</taxon>
        <taxon>Pezizomycotina</taxon>
        <taxon>Eurotiomycetes</taxon>
        <taxon>Eurotiomycetidae</taxon>
        <taxon>Eurotiales</taxon>
        <taxon>Aspergillaceae</taxon>
        <taxon>Penicillium</taxon>
    </lineage>
</organism>
<keyword evidence="3" id="KW-1185">Reference proteome</keyword>
<feature type="region of interest" description="Disordered" evidence="1">
    <location>
        <begin position="54"/>
        <end position="90"/>
    </location>
</feature>
<evidence type="ECO:0000313" key="3">
    <source>
        <dbReference type="Proteomes" id="UP000019376"/>
    </source>
</evidence>
<dbReference type="EMBL" id="KB644414">
    <property type="protein sequence ID" value="EPS31949.1"/>
    <property type="molecule type" value="Genomic_DNA"/>
</dbReference>
<dbReference type="AlphaFoldDB" id="S7ZNL5"/>
<sequence length="90" mass="9872">MGKTTKDELFENVVGPVISPGAATAAAHQASNRLSAKLIMPMISTCWQELETGTVLDRTDRQKDTHGKNATPLVRNGPTRSKPKRPPRHR</sequence>